<dbReference type="Proteomes" id="UP001143486">
    <property type="component" value="Unassembled WGS sequence"/>
</dbReference>
<dbReference type="InterPro" id="IPR002771">
    <property type="entry name" value="Multi_antbiot-R_MarC"/>
</dbReference>
<accession>A0A9W6MNC4</accession>
<feature type="transmembrane region" description="Helical" evidence="7">
    <location>
        <begin position="27"/>
        <end position="51"/>
    </location>
</feature>
<feature type="transmembrane region" description="Helical" evidence="7">
    <location>
        <begin position="206"/>
        <end position="226"/>
    </location>
</feature>
<evidence type="ECO:0000256" key="6">
    <source>
        <dbReference type="ARBA" id="ARBA00023136"/>
    </source>
</evidence>
<evidence type="ECO:0000256" key="1">
    <source>
        <dbReference type="ARBA" id="ARBA00004651"/>
    </source>
</evidence>
<keyword evidence="3" id="KW-1003">Cell membrane</keyword>
<comment type="subcellular location">
    <subcellularLocation>
        <location evidence="1 7">Cell membrane</location>
        <topology evidence="1 7">Multi-pass membrane protein</topology>
    </subcellularLocation>
</comment>
<feature type="transmembrane region" description="Helical" evidence="7">
    <location>
        <begin position="143"/>
        <end position="163"/>
    </location>
</feature>
<keyword evidence="6 7" id="KW-0472">Membrane</keyword>
<dbReference type="NCBIfam" id="TIGR00427">
    <property type="entry name" value="NAAT family transporter"/>
    <property type="match status" value="1"/>
</dbReference>
<evidence type="ECO:0000313" key="8">
    <source>
        <dbReference type="EMBL" id="GLK51913.1"/>
    </source>
</evidence>
<dbReference type="GO" id="GO:0005886">
    <property type="term" value="C:plasma membrane"/>
    <property type="evidence" value="ECO:0007669"/>
    <property type="project" value="UniProtKB-SubCell"/>
</dbReference>
<keyword evidence="5 7" id="KW-1133">Transmembrane helix</keyword>
<protein>
    <recommendedName>
        <fullName evidence="7">UPF0056 membrane protein</fullName>
    </recommendedName>
</protein>
<feature type="transmembrane region" description="Helical" evidence="7">
    <location>
        <begin position="95"/>
        <end position="113"/>
    </location>
</feature>
<reference evidence="8" key="2">
    <citation type="submission" date="2023-01" db="EMBL/GenBank/DDBJ databases">
        <authorList>
            <person name="Sun Q."/>
            <person name="Evtushenko L."/>
        </authorList>
    </citation>
    <scope>NUCLEOTIDE SEQUENCE</scope>
    <source>
        <strain evidence="8">VKM B-1513</strain>
    </source>
</reference>
<dbReference type="PANTHER" id="PTHR33508">
    <property type="entry name" value="UPF0056 MEMBRANE PROTEIN YHCE"/>
    <property type="match status" value="1"/>
</dbReference>
<evidence type="ECO:0000256" key="7">
    <source>
        <dbReference type="RuleBase" id="RU362048"/>
    </source>
</evidence>
<evidence type="ECO:0000256" key="3">
    <source>
        <dbReference type="ARBA" id="ARBA00022475"/>
    </source>
</evidence>
<dbReference type="Pfam" id="PF01914">
    <property type="entry name" value="MarC"/>
    <property type="match status" value="1"/>
</dbReference>
<evidence type="ECO:0000256" key="2">
    <source>
        <dbReference type="ARBA" id="ARBA00009784"/>
    </source>
</evidence>
<dbReference type="EMBL" id="BSFE01000003">
    <property type="protein sequence ID" value="GLK51913.1"/>
    <property type="molecule type" value="Genomic_DNA"/>
</dbReference>
<evidence type="ECO:0000313" key="9">
    <source>
        <dbReference type="Proteomes" id="UP001143486"/>
    </source>
</evidence>
<feature type="transmembrane region" description="Helical" evidence="7">
    <location>
        <begin position="175"/>
        <end position="194"/>
    </location>
</feature>
<evidence type="ECO:0000256" key="5">
    <source>
        <dbReference type="ARBA" id="ARBA00022989"/>
    </source>
</evidence>
<gene>
    <name evidence="8" type="ORF">GCM10017621_14210</name>
</gene>
<proteinExistence type="inferred from homology"/>
<dbReference type="AlphaFoldDB" id="A0A9W6MNC4"/>
<name>A0A9W6MNC4_9PROT</name>
<dbReference type="PANTHER" id="PTHR33508:SF1">
    <property type="entry name" value="UPF0056 MEMBRANE PROTEIN YHCE"/>
    <property type="match status" value="1"/>
</dbReference>
<organism evidence="8 9">
    <name type="scientific">Maricaulis virginensis</name>
    <dbReference type="NCBI Taxonomy" id="144022"/>
    <lineage>
        <taxon>Bacteria</taxon>
        <taxon>Pseudomonadati</taxon>
        <taxon>Pseudomonadota</taxon>
        <taxon>Alphaproteobacteria</taxon>
        <taxon>Maricaulales</taxon>
        <taxon>Maricaulaceae</taxon>
        <taxon>Maricaulis</taxon>
    </lineage>
</organism>
<sequence>MHEKFRDLSARSGYAGGHRQETGMLELFTSALVTFFVAIDPPGVAPIFAALTDGAPKSHRRSMAIRSVVIASGVLLGFALGGAWLLNAMHISLDAFRAAGGVLLFLMALEMIFEKRTERREERAEEIIGEHDTHPEKWDDISVFPMAIPMLAGPGAIATMMLFMSDATSLTEQGIVLAAVAIILVFCLVVFLMIGPVMKLIGDSMAAMITRILGVILAALAAQFIFDGIKGALMGG</sequence>
<comment type="caution">
    <text evidence="8">The sequence shown here is derived from an EMBL/GenBank/DDBJ whole genome shotgun (WGS) entry which is preliminary data.</text>
</comment>
<reference evidence="8" key="1">
    <citation type="journal article" date="2014" name="Int. J. Syst. Evol. Microbiol.">
        <title>Complete genome sequence of Corynebacterium casei LMG S-19264T (=DSM 44701T), isolated from a smear-ripened cheese.</title>
        <authorList>
            <consortium name="US DOE Joint Genome Institute (JGI-PGF)"/>
            <person name="Walter F."/>
            <person name="Albersmeier A."/>
            <person name="Kalinowski J."/>
            <person name="Ruckert C."/>
        </authorList>
    </citation>
    <scope>NUCLEOTIDE SEQUENCE</scope>
    <source>
        <strain evidence="8">VKM B-1513</strain>
    </source>
</reference>
<keyword evidence="4 7" id="KW-0812">Transmembrane</keyword>
<comment type="similarity">
    <text evidence="2 7">Belongs to the UPF0056 (MarC) family.</text>
</comment>
<keyword evidence="9" id="KW-1185">Reference proteome</keyword>
<evidence type="ECO:0000256" key="4">
    <source>
        <dbReference type="ARBA" id="ARBA00022692"/>
    </source>
</evidence>
<feature type="transmembrane region" description="Helical" evidence="7">
    <location>
        <begin position="63"/>
        <end position="89"/>
    </location>
</feature>